<dbReference type="EMBL" id="MVBO01000015">
    <property type="protein sequence ID" value="OZJ05462.1"/>
    <property type="molecule type" value="Genomic_DNA"/>
</dbReference>
<dbReference type="AlphaFoldDB" id="A0A261Y4E5"/>
<name>A0A261Y4E5_9FUNG</name>
<gene>
    <name evidence="1" type="ORF">BZG36_01667</name>
</gene>
<evidence type="ECO:0000313" key="1">
    <source>
        <dbReference type="EMBL" id="OZJ05462.1"/>
    </source>
</evidence>
<accession>A0A261Y4E5</accession>
<dbReference type="Gene3D" id="3.40.50.11350">
    <property type="match status" value="1"/>
</dbReference>
<dbReference type="OrthoDB" id="1882547at2759"/>
<evidence type="ECO:0000313" key="2">
    <source>
        <dbReference type="Proteomes" id="UP000242875"/>
    </source>
</evidence>
<dbReference type="Proteomes" id="UP000242875">
    <property type="component" value="Unassembled WGS sequence"/>
</dbReference>
<proteinExistence type="predicted"/>
<comment type="caution">
    <text evidence="1">The sequence shown here is derived from an EMBL/GenBank/DDBJ whole genome shotgun (WGS) entry which is preliminary data.</text>
</comment>
<reference evidence="1 2" key="1">
    <citation type="journal article" date="2017" name="Mycologia">
        <title>Bifiguratus adelaidae, gen. et sp. nov., a new member of Mucoromycotina in endophytic and soil-dwelling habitats.</title>
        <authorList>
            <person name="Torres-Cruz T.J."/>
            <person name="Billingsley Tobias T.L."/>
            <person name="Almatruk M."/>
            <person name="Hesse C."/>
            <person name="Kuske C.R."/>
            <person name="Desiro A."/>
            <person name="Benucci G.M."/>
            <person name="Bonito G."/>
            <person name="Stajich J.E."/>
            <person name="Dunlap C."/>
            <person name="Arnold A.E."/>
            <person name="Porras-Alfaro A."/>
        </authorList>
    </citation>
    <scope>NUCLEOTIDE SEQUENCE [LARGE SCALE GENOMIC DNA]</scope>
    <source>
        <strain evidence="1 2">AZ0501</strain>
    </source>
</reference>
<dbReference type="PANTHER" id="PTHR36050:SF1">
    <property type="entry name" value="O-FUCOSYLTRANSFERASE 30"/>
    <property type="match status" value="1"/>
</dbReference>
<sequence length="539" mass="60952">MHSFKSTLPTRLKRRLWLLAVCVCIYLLIRRSSDSNVQAPLTFDEAIGQHVPQPEAQITVRGLDDVSQEVVEGSVHARPQDPERHNALPVLEQQLVSSGPKTAKAILPMPRFDGASIWNDPDEKFLSYLPHSGLSNQQLALTNALLLAYELNRTLILPPAYLGVVAPWKSYYELERKLGFTKKIWEQICVDEDPELRASSPAWMLKHCDEFNAFVAVKWSWLYDLSPLRKYIRMVDLEGKDVKVGNILKQFRISRQDTYIQVDEDPYDWLVYDDPDNIPTGTKYKRILPLSYFGDMPHKLIQLNSAFGTRRVRSDLPEHKGIKNLIVRSLIYKNDILTSVTSNAVSQLGGQANFISIHVRTGDPMFEELLESHIDGAVADIASLTGYARRFPVEEASLLVLLKGAVNSTDPVPRKSLEECKAISQERQRTGTPTGQESIIYIATNHKNPSNDPHFALLYHHFPCIFTLADLPPSILDPLDTVRSPLESKKPMRSILIPLVDGMIAGHASKFYANPKSTFSWYIKRMYERWSGGVVHANA</sequence>
<protein>
    <recommendedName>
        <fullName evidence="3">O-fucosyltransferase family protein</fullName>
    </recommendedName>
</protein>
<evidence type="ECO:0008006" key="3">
    <source>
        <dbReference type="Google" id="ProtNLM"/>
    </source>
</evidence>
<keyword evidence="2" id="KW-1185">Reference proteome</keyword>
<organism evidence="1 2">
    <name type="scientific">Bifiguratus adelaidae</name>
    <dbReference type="NCBI Taxonomy" id="1938954"/>
    <lineage>
        <taxon>Eukaryota</taxon>
        <taxon>Fungi</taxon>
        <taxon>Fungi incertae sedis</taxon>
        <taxon>Mucoromycota</taxon>
        <taxon>Mucoromycotina</taxon>
        <taxon>Endogonomycetes</taxon>
        <taxon>Endogonales</taxon>
        <taxon>Endogonales incertae sedis</taxon>
        <taxon>Bifiguratus</taxon>
    </lineage>
</organism>
<dbReference type="PANTHER" id="PTHR36050">
    <property type="entry name" value="O-FUCOSYLTRANSFERASE 30"/>
    <property type="match status" value="1"/>
</dbReference>